<dbReference type="InterPro" id="IPR056792">
    <property type="entry name" value="PRC_RimM"/>
</dbReference>
<feature type="domain" description="RimM N-terminal" evidence="6">
    <location>
        <begin position="14"/>
        <end position="93"/>
    </location>
</feature>
<keyword evidence="4 5" id="KW-0143">Chaperone</keyword>
<dbReference type="EMBL" id="RDRB01000007">
    <property type="protein sequence ID" value="ROT99390.1"/>
    <property type="molecule type" value="Genomic_DNA"/>
</dbReference>
<dbReference type="GO" id="GO:0043022">
    <property type="term" value="F:ribosome binding"/>
    <property type="evidence" value="ECO:0007669"/>
    <property type="project" value="InterPro"/>
</dbReference>
<evidence type="ECO:0000259" key="6">
    <source>
        <dbReference type="Pfam" id="PF01782"/>
    </source>
</evidence>
<dbReference type="GO" id="GO:0005840">
    <property type="term" value="C:ribosome"/>
    <property type="evidence" value="ECO:0007669"/>
    <property type="project" value="InterPro"/>
</dbReference>
<sequence>MTGGPDSKPPQRVVVGALAGAFGVRGEVRLKSFCAEPESIVAYAPLFSADGRRFAEIVLTGQAKGAFTARVDGIVTREQADVLRGTELYADRDRLPEVAEDEYYHADLIGLPVHDTGGALIGRVRAVHDHGAGDLLEIEGPGLGTGLLLPFTRQVVPTVDLAAGRIVADPPPGLLPETEG</sequence>
<dbReference type="InterPro" id="IPR036976">
    <property type="entry name" value="RimM_N_sf"/>
</dbReference>
<accession>A0A3N2QW61</accession>
<keyword evidence="1 5" id="KW-0963">Cytoplasm</keyword>
<reference evidence="8 9" key="1">
    <citation type="submission" date="2018-10" db="EMBL/GenBank/DDBJ databases">
        <title>Histidinibacterium lentulum gen. nov., sp. nov., a marine bacterium from the culture broth of Picochlorum sp. 122.</title>
        <authorList>
            <person name="Wang G."/>
        </authorList>
    </citation>
    <scope>NUCLEOTIDE SEQUENCE [LARGE SCALE GENOMIC DNA]</scope>
    <source>
        <strain evidence="8 9">B17</strain>
    </source>
</reference>
<dbReference type="PANTHER" id="PTHR33692">
    <property type="entry name" value="RIBOSOME MATURATION FACTOR RIMM"/>
    <property type="match status" value="1"/>
</dbReference>
<keyword evidence="2 5" id="KW-0690">Ribosome biogenesis</keyword>
<comment type="subunit">
    <text evidence="5">Binds ribosomal protein uS19.</text>
</comment>
<dbReference type="OrthoDB" id="9788191at2"/>
<dbReference type="GO" id="GO:0042274">
    <property type="term" value="P:ribosomal small subunit biogenesis"/>
    <property type="evidence" value="ECO:0007669"/>
    <property type="project" value="UniProtKB-UniRule"/>
</dbReference>
<proteinExistence type="inferred from homology"/>
<evidence type="ECO:0000259" key="7">
    <source>
        <dbReference type="Pfam" id="PF24986"/>
    </source>
</evidence>
<dbReference type="GO" id="GO:0005737">
    <property type="term" value="C:cytoplasm"/>
    <property type="evidence" value="ECO:0007669"/>
    <property type="project" value="UniProtKB-SubCell"/>
</dbReference>
<evidence type="ECO:0000256" key="1">
    <source>
        <dbReference type="ARBA" id="ARBA00022490"/>
    </source>
</evidence>
<keyword evidence="9" id="KW-1185">Reference proteome</keyword>
<protein>
    <recommendedName>
        <fullName evidence="5">Ribosome maturation factor RimM</fullName>
    </recommendedName>
</protein>
<dbReference type="InterPro" id="IPR011961">
    <property type="entry name" value="RimM"/>
</dbReference>
<dbReference type="HAMAP" id="MF_00014">
    <property type="entry name" value="Ribosome_mat_RimM"/>
    <property type="match status" value="1"/>
</dbReference>
<gene>
    <name evidence="5 8" type="primary">rimM</name>
    <name evidence="8" type="ORF">EAT49_14320</name>
</gene>
<comment type="similarity">
    <text evidence="5">Belongs to the RimM family.</text>
</comment>
<comment type="subcellular location">
    <subcellularLocation>
        <location evidence="5">Cytoplasm</location>
    </subcellularLocation>
</comment>
<dbReference type="Proteomes" id="UP000268016">
    <property type="component" value="Unassembled WGS sequence"/>
</dbReference>
<evidence type="ECO:0000313" key="9">
    <source>
        <dbReference type="Proteomes" id="UP000268016"/>
    </source>
</evidence>
<comment type="domain">
    <text evidence="5">The PRC barrel domain binds ribosomal protein uS19.</text>
</comment>
<evidence type="ECO:0000256" key="3">
    <source>
        <dbReference type="ARBA" id="ARBA00022552"/>
    </source>
</evidence>
<dbReference type="RefSeq" id="WP_123642985.1">
    <property type="nucleotide sequence ID" value="NZ_ML119087.1"/>
</dbReference>
<evidence type="ECO:0000256" key="4">
    <source>
        <dbReference type="ARBA" id="ARBA00023186"/>
    </source>
</evidence>
<evidence type="ECO:0000313" key="8">
    <source>
        <dbReference type="EMBL" id="ROT99390.1"/>
    </source>
</evidence>
<dbReference type="InterPro" id="IPR002676">
    <property type="entry name" value="RimM_N"/>
</dbReference>
<dbReference type="InterPro" id="IPR011033">
    <property type="entry name" value="PRC_barrel-like_sf"/>
</dbReference>
<dbReference type="SUPFAM" id="SSF50346">
    <property type="entry name" value="PRC-barrel domain"/>
    <property type="match status" value="1"/>
</dbReference>
<feature type="domain" description="Ribosome maturation factor RimM PRC barrel" evidence="7">
    <location>
        <begin position="106"/>
        <end position="174"/>
    </location>
</feature>
<dbReference type="PANTHER" id="PTHR33692:SF1">
    <property type="entry name" value="RIBOSOME MATURATION FACTOR RIMM"/>
    <property type="match status" value="1"/>
</dbReference>
<dbReference type="SUPFAM" id="SSF50447">
    <property type="entry name" value="Translation proteins"/>
    <property type="match status" value="1"/>
</dbReference>
<dbReference type="Pfam" id="PF01782">
    <property type="entry name" value="RimM"/>
    <property type="match status" value="1"/>
</dbReference>
<evidence type="ECO:0000256" key="5">
    <source>
        <dbReference type="HAMAP-Rule" id="MF_00014"/>
    </source>
</evidence>
<evidence type="ECO:0000256" key="2">
    <source>
        <dbReference type="ARBA" id="ARBA00022517"/>
    </source>
</evidence>
<name>A0A3N2QW61_9RHOB</name>
<dbReference type="Gene3D" id="2.40.30.60">
    <property type="entry name" value="RimM"/>
    <property type="match status" value="1"/>
</dbReference>
<dbReference type="Gene3D" id="2.30.30.240">
    <property type="entry name" value="PRC-barrel domain"/>
    <property type="match status" value="1"/>
</dbReference>
<dbReference type="Pfam" id="PF24986">
    <property type="entry name" value="PRC_RimM"/>
    <property type="match status" value="1"/>
</dbReference>
<dbReference type="NCBIfam" id="TIGR02273">
    <property type="entry name" value="16S_RimM"/>
    <property type="match status" value="1"/>
</dbReference>
<dbReference type="InterPro" id="IPR009000">
    <property type="entry name" value="Transl_B-barrel_sf"/>
</dbReference>
<comment type="caution">
    <text evidence="8">The sequence shown here is derived from an EMBL/GenBank/DDBJ whole genome shotgun (WGS) entry which is preliminary data.</text>
</comment>
<organism evidence="8 9">
    <name type="scientific">Histidinibacterium lentulum</name>
    <dbReference type="NCBI Taxonomy" id="2480588"/>
    <lineage>
        <taxon>Bacteria</taxon>
        <taxon>Pseudomonadati</taxon>
        <taxon>Pseudomonadota</taxon>
        <taxon>Alphaproteobacteria</taxon>
        <taxon>Rhodobacterales</taxon>
        <taxon>Paracoccaceae</taxon>
        <taxon>Histidinibacterium</taxon>
    </lineage>
</organism>
<dbReference type="AlphaFoldDB" id="A0A3N2QW61"/>
<comment type="function">
    <text evidence="5">An accessory protein needed during the final step in the assembly of 30S ribosomal subunit, possibly for assembly of the head region. Essential for efficient processing of 16S rRNA. May be needed both before and after RbfA during the maturation of 16S rRNA. It has affinity for free ribosomal 30S subunits but not for 70S ribosomes.</text>
</comment>
<keyword evidence="3 5" id="KW-0698">rRNA processing</keyword>
<dbReference type="GO" id="GO:0006364">
    <property type="term" value="P:rRNA processing"/>
    <property type="evidence" value="ECO:0007669"/>
    <property type="project" value="UniProtKB-UniRule"/>
</dbReference>